<evidence type="ECO:0000313" key="5">
    <source>
        <dbReference type="EMBL" id="KAB1063923.1"/>
    </source>
</evidence>
<evidence type="ECO:0000256" key="4">
    <source>
        <dbReference type="ARBA" id="ARBA00022785"/>
    </source>
</evidence>
<comment type="caution">
    <text evidence="5">The sequence shown here is derived from an EMBL/GenBank/DDBJ whole genome shotgun (WGS) entry which is preliminary data.</text>
</comment>
<name>A0A6N6M7L1_9FLAO</name>
<dbReference type="PANTHER" id="PTHR30307:SF0">
    <property type="entry name" value="S-ADENOSYLMETHIONINE:TRNA RIBOSYLTRANSFERASE-ISOMERASE"/>
    <property type="match status" value="1"/>
</dbReference>
<evidence type="ECO:0000256" key="1">
    <source>
        <dbReference type="ARBA" id="ARBA00022490"/>
    </source>
</evidence>
<organism evidence="5 6">
    <name type="scientific">Salibacter halophilus</name>
    <dbReference type="NCBI Taxonomy" id="1803916"/>
    <lineage>
        <taxon>Bacteria</taxon>
        <taxon>Pseudomonadati</taxon>
        <taxon>Bacteroidota</taxon>
        <taxon>Flavobacteriia</taxon>
        <taxon>Flavobacteriales</taxon>
        <taxon>Salibacteraceae</taxon>
        <taxon>Salibacter</taxon>
    </lineage>
</organism>
<keyword evidence="4" id="KW-0671">Queuosine biosynthesis</keyword>
<dbReference type="SUPFAM" id="SSF111337">
    <property type="entry name" value="QueA-like"/>
    <property type="match status" value="1"/>
</dbReference>
<protein>
    <submittedName>
        <fullName evidence="5">S-adenosylmethionine:tRNA ribosyltransferase-isomerase</fullName>
    </submittedName>
</protein>
<keyword evidence="6" id="KW-1185">Reference proteome</keyword>
<dbReference type="Pfam" id="PF02547">
    <property type="entry name" value="Queuosine_synth"/>
    <property type="match status" value="1"/>
</dbReference>
<dbReference type="PANTHER" id="PTHR30307">
    <property type="entry name" value="S-ADENOSYLMETHIONINE:TRNA RIBOSYLTRANSFERASE-ISOMERASE"/>
    <property type="match status" value="1"/>
</dbReference>
<proteinExistence type="predicted"/>
<dbReference type="InterPro" id="IPR042119">
    <property type="entry name" value="QueA_dom2"/>
</dbReference>
<evidence type="ECO:0000256" key="3">
    <source>
        <dbReference type="ARBA" id="ARBA00022691"/>
    </source>
</evidence>
<dbReference type="EMBL" id="WACR01000006">
    <property type="protein sequence ID" value="KAB1063923.1"/>
    <property type="molecule type" value="Genomic_DNA"/>
</dbReference>
<gene>
    <name evidence="5" type="ORF">F3059_07755</name>
</gene>
<dbReference type="GO" id="GO:0051075">
    <property type="term" value="F:S-adenosylmethionine:tRNA ribosyltransferase-isomerase activity"/>
    <property type="evidence" value="ECO:0007669"/>
    <property type="project" value="TreeGrafter"/>
</dbReference>
<dbReference type="RefSeq" id="WP_151167920.1">
    <property type="nucleotide sequence ID" value="NZ_WACR01000006.1"/>
</dbReference>
<dbReference type="GO" id="GO:0008616">
    <property type="term" value="P:tRNA queuosine(34) biosynthetic process"/>
    <property type="evidence" value="ECO:0007669"/>
    <property type="project" value="UniProtKB-KW"/>
</dbReference>
<sequence>MRKKKNLSMSHPKEISIASYQYDLPDEKIAQYPVEPRDSSKLLTYRKGETGHSTFNKLPNELPSNTHLIFNNTKVVPARLFFRNRNGRVIEVFCLEPQSEPSAELALSQTESTRWWCMVGGAKKWKEETLTLQTGRGDLLNVKKIDREDARFLIEFSWEPKDLTFSQLLEEAGKVPLPPYMTREAEEEDKSRYQTVFAKVEGSVAAPTAGLHFTPSVLTDIEKEKINSSQVTLHVSAGTFRPVQTDKIGDHAMHGEFFEVSKNTVEELLKTDDKTLITVGTTAMRTMESLYWVGAQIAKHGFKMEMPFRIGQWEPYDEPWDASRGESLQMILEYMKHHKIDKLSGQTEIIIAPGYEFKFCNGLITNFHQPGSTLLLLVAALIGSDWKKVYDYALNNDFRFLSYGDSSLLIP</sequence>
<dbReference type="Gene3D" id="2.40.10.240">
    <property type="entry name" value="QueA-like"/>
    <property type="match status" value="1"/>
</dbReference>
<dbReference type="Proteomes" id="UP000435357">
    <property type="component" value="Unassembled WGS sequence"/>
</dbReference>
<dbReference type="Gene3D" id="3.40.1780.10">
    <property type="entry name" value="QueA-like"/>
    <property type="match status" value="1"/>
</dbReference>
<evidence type="ECO:0000256" key="2">
    <source>
        <dbReference type="ARBA" id="ARBA00022679"/>
    </source>
</evidence>
<accession>A0A6N6M7L1</accession>
<dbReference type="InterPro" id="IPR003699">
    <property type="entry name" value="QueA"/>
</dbReference>
<reference evidence="5 6" key="1">
    <citation type="submission" date="2019-09" db="EMBL/GenBank/DDBJ databases">
        <title>Genomes of Cryomorphaceae.</title>
        <authorList>
            <person name="Bowman J.P."/>
        </authorList>
    </citation>
    <scope>NUCLEOTIDE SEQUENCE [LARGE SCALE GENOMIC DNA]</scope>
    <source>
        <strain evidence="5 6">KCTC 52047</strain>
    </source>
</reference>
<dbReference type="InterPro" id="IPR036100">
    <property type="entry name" value="QueA_sf"/>
</dbReference>
<keyword evidence="2 5" id="KW-0808">Transferase</keyword>
<keyword evidence="3" id="KW-0949">S-adenosyl-L-methionine</keyword>
<dbReference type="AlphaFoldDB" id="A0A6N6M7L1"/>
<evidence type="ECO:0000313" key="6">
    <source>
        <dbReference type="Proteomes" id="UP000435357"/>
    </source>
</evidence>
<dbReference type="OrthoDB" id="9805933at2"/>
<dbReference type="InterPro" id="IPR042118">
    <property type="entry name" value="QueA_dom1"/>
</dbReference>
<keyword evidence="5" id="KW-0413">Isomerase</keyword>
<keyword evidence="1" id="KW-0963">Cytoplasm</keyword>